<organism evidence="4 6">
    <name type="scientific">Rhynchospora tenuis</name>
    <dbReference type="NCBI Taxonomy" id="198213"/>
    <lineage>
        <taxon>Eukaryota</taxon>
        <taxon>Viridiplantae</taxon>
        <taxon>Streptophyta</taxon>
        <taxon>Embryophyta</taxon>
        <taxon>Tracheophyta</taxon>
        <taxon>Spermatophyta</taxon>
        <taxon>Magnoliopsida</taxon>
        <taxon>Liliopsida</taxon>
        <taxon>Poales</taxon>
        <taxon>Cyperaceae</taxon>
        <taxon>Cyperoideae</taxon>
        <taxon>Rhynchosporeae</taxon>
        <taxon>Rhynchospora</taxon>
    </lineage>
</organism>
<accession>A0AAD5ZEL9</accession>
<evidence type="ECO:0000313" key="5">
    <source>
        <dbReference type="EMBL" id="KAJ3696307.1"/>
    </source>
</evidence>
<dbReference type="InterPro" id="IPR055411">
    <property type="entry name" value="LRR_FXL15/At3g58940/PEG3-like"/>
</dbReference>
<sequence>MDPHGEDLPPPPKAMAMRPYPNQPDRLSSLPDVLLITILSLLPTRVAACTSILSHRFRHLWKACDNVDLGIDCKSSSFKDMAKDALLIRDPLTPLPRLCLHVGNPLSSPNTDLPASFFSSLLVKAHELGLRHLTLWGAHRGLGSIISTIFSIGSLETLKLPTIAEIPPQTSLPAVLTLTHLKCLFLTYVYANSAEFNRLLSQLPSLEDLDIQIKFTEVFTLSSQTIRKLHLFVADSSPYAKFVALSIPSLEVLCLERKTIGGSLPLPRIEGIMPVLSKAVIILDGLPNGAASAVAKLLNCVSNAEELSLDISEGWMEKDPFPVLLEPGKDVPDFRNLKHLDVSMCFHKHNLKSIVALLHHSPALESLKLVHEAPKSYAFLTNQRKSDDWGSKLPTNAAGNHSYTHLTNLHLDQNREEFMKLVDKKMSFLAYE</sequence>
<gene>
    <name evidence="5" type="ORF">LUZ61_000012</name>
    <name evidence="4" type="ORF">LUZ61_021059</name>
</gene>
<dbReference type="EMBL" id="JAMRDG010000002">
    <property type="protein sequence ID" value="KAJ3691895.1"/>
    <property type="molecule type" value="Genomic_DNA"/>
</dbReference>
<dbReference type="Proteomes" id="UP001210211">
    <property type="component" value="Unassembled WGS sequence"/>
</dbReference>
<evidence type="ECO:0000313" key="6">
    <source>
        <dbReference type="Proteomes" id="UP001210211"/>
    </source>
</evidence>
<dbReference type="InterPro" id="IPR032675">
    <property type="entry name" value="LRR_dom_sf"/>
</dbReference>
<feature type="domain" description="F-box" evidence="2">
    <location>
        <begin position="27"/>
        <end position="65"/>
    </location>
</feature>
<dbReference type="AlphaFoldDB" id="A0AAD5ZEL9"/>
<dbReference type="PANTHER" id="PTHR31900:SF27">
    <property type="entry name" value="FBD DOMAIN-CONTAINING PROTEIN"/>
    <property type="match status" value="1"/>
</dbReference>
<keyword evidence="6" id="KW-1185">Reference proteome</keyword>
<dbReference type="SUPFAM" id="SSF52047">
    <property type="entry name" value="RNI-like"/>
    <property type="match status" value="1"/>
</dbReference>
<evidence type="ECO:0000259" key="3">
    <source>
        <dbReference type="Pfam" id="PF24758"/>
    </source>
</evidence>
<reference evidence="4 6" key="1">
    <citation type="journal article" date="2022" name="Cell">
        <title>Repeat-based holocentromeres influence genome architecture and karyotype evolution.</title>
        <authorList>
            <person name="Hofstatter P.G."/>
            <person name="Thangavel G."/>
            <person name="Lux T."/>
            <person name="Neumann P."/>
            <person name="Vondrak T."/>
            <person name="Novak P."/>
            <person name="Zhang M."/>
            <person name="Costa L."/>
            <person name="Castellani M."/>
            <person name="Scott A."/>
            <person name="Toegelov H."/>
            <person name="Fuchs J."/>
            <person name="Mata-Sucre Y."/>
            <person name="Dias Y."/>
            <person name="Vanzela A.L.L."/>
            <person name="Huettel B."/>
            <person name="Almeida C.C.S."/>
            <person name="Simkova H."/>
            <person name="Souza G."/>
            <person name="Pedrosa-Harand A."/>
            <person name="Macas J."/>
            <person name="Mayer K.F.X."/>
            <person name="Houben A."/>
            <person name="Marques A."/>
        </authorList>
    </citation>
    <scope>NUCLEOTIDE SEQUENCE [LARGE SCALE GENOMIC DNA]</scope>
    <source>
        <strain evidence="4">RhyTen1mFocal</strain>
    </source>
</reference>
<dbReference type="InterPro" id="IPR001810">
    <property type="entry name" value="F-box_dom"/>
</dbReference>
<proteinExistence type="predicted"/>
<evidence type="ECO:0000256" key="1">
    <source>
        <dbReference type="SAM" id="MobiDB-lite"/>
    </source>
</evidence>
<name>A0AAD5ZEL9_9POAL</name>
<dbReference type="InterPro" id="IPR036047">
    <property type="entry name" value="F-box-like_dom_sf"/>
</dbReference>
<evidence type="ECO:0000313" key="4">
    <source>
        <dbReference type="EMBL" id="KAJ3691895.1"/>
    </source>
</evidence>
<evidence type="ECO:0000259" key="2">
    <source>
        <dbReference type="Pfam" id="PF00646"/>
    </source>
</evidence>
<dbReference type="InterPro" id="IPR050232">
    <property type="entry name" value="FBL13/AtMIF1-like"/>
</dbReference>
<dbReference type="Pfam" id="PF00646">
    <property type="entry name" value="F-box"/>
    <property type="match status" value="1"/>
</dbReference>
<dbReference type="SUPFAM" id="SSF81383">
    <property type="entry name" value="F-box domain"/>
    <property type="match status" value="1"/>
</dbReference>
<dbReference type="Gene3D" id="3.80.10.10">
    <property type="entry name" value="Ribonuclease Inhibitor"/>
    <property type="match status" value="1"/>
</dbReference>
<feature type="domain" description="F-box/LRR-repeat protein 15/At3g58940/PEG3-like LRR" evidence="3">
    <location>
        <begin position="129"/>
        <end position="259"/>
    </location>
</feature>
<dbReference type="Pfam" id="PF24758">
    <property type="entry name" value="LRR_At5g56370"/>
    <property type="match status" value="1"/>
</dbReference>
<comment type="caution">
    <text evidence="4">The sequence shown here is derived from an EMBL/GenBank/DDBJ whole genome shotgun (WGS) entry which is preliminary data.</text>
</comment>
<dbReference type="EMBL" id="JAMRDG010000001">
    <property type="protein sequence ID" value="KAJ3696307.1"/>
    <property type="molecule type" value="Genomic_DNA"/>
</dbReference>
<protein>
    <recommendedName>
        <fullName evidence="7">F-box domain-containing protein</fullName>
    </recommendedName>
</protein>
<feature type="region of interest" description="Disordered" evidence="1">
    <location>
        <begin position="1"/>
        <end position="22"/>
    </location>
</feature>
<dbReference type="CDD" id="cd22160">
    <property type="entry name" value="F-box_AtFBL13-like"/>
    <property type="match status" value="1"/>
</dbReference>
<dbReference type="PANTHER" id="PTHR31900">
    <property type="entry name" value="F-BOX/RNI SUPERFAMILY PROTEIN-RELATED"/>
    <property type="match status" value="1"/>
</dbReference>
<dbReference type="InterPro" id="IPR053781">
    <property type="entry name" value="F-box_AtFBL13-like"/>
</dbReference>
<evidence type="ECO:0008006" key="7">
    <source>
        <dbReference type="Google" id="ProtNLM"/>
    </source>
</evidence>